<dbReference type="InterPro" id="IPR051599">
    <property type="entry name" value="Cell_Envelope_Assoc"/>
</dbReference>
<dbReference type="Proteomes" id="UP001528823">
    <property type="component" value="Unassembled WGS sequence"/>
</dbReference>
<evidence type="ECO:0000313" key="3">
    <source>
        <dbReference type="Proteomes" id="UP001528823"/>
    </source>
</evidence>
<evidence type="ECO:0000313" key="2">
    <source>
        <dbReference type="EMBL" id="MDE1460970.1"/>
    </source>
</evidence>
<dbReference type="EMBL" id="JAPMOU010000003">
    <property type="protein sequence ID" value="MDE1460970.1"/>
    <property type="molecule type" value="Genomic_DNA"/>
</dbReference>
<proteinExistence type="predicted"/>
<evidence type="ECO:0000259" key="1">
    <source>
        <dbReference type="Pfam" id="PF02698"/>
    </source>
</evidence>
<dbReference type="InterPro" id="IPR003848">
    <property type="entry name" value="DUF218"/>
</dbReference>
<dbReference type="Gene3D" id="3.40.50.620">
    <property type="entry name" value="HUPs"/>
    <property type="match status" value="1"/>
</dbReference>
<gene>
    <name evidence="2" type="ORF">ORQ98_03195</name>
</gene>
<comment type="caution">
    <text evidence="2">The sequence shown here is derived from an EMBL/GenBank/DDBJ whole genome shotgun (WGS) entry which is preliminary data.</text>
</comment>
<feature type="domain" description="DUF218" evidence="1">
    <location>
        <begin position="34"/>
        <end position="171"/>
    </location>
</feature>
<dbReference type="Pfam" id="PF02698">
    <property type="entry name" value="DUF218"/>
    <property type="match status" value="1"/>
</dbReference>
<dbReference type="CDD" id="cd06259">
    <property type="entry name" value="YdcF-like"/>
    <property type="match status" value="1"/>
</dbReference>
<sequence>MLKKLIYSLSIVYLTAMVTLYVDSIEEGEVQADYGIVYGNKVNPDGTPSKRLKARLDASIALLERGQVRALVVSGGTGKEGFSEADVMQHYLLKSGIPNGAIIVDADGYTSSQTSKNAFGLVEKGSRVIAISQCYHLSRAKLSLRNAGFITVYGYCPDYYELRDIYSIVREVPAWLKYWFQGL</sequence>
<name>A0ABT5U3N1_9GAMM</name>
<accession>A0ABT5U3N1</accession>
<dbReference type="PANTHER" id="PTHR30336">
    <property type="entry name" value="INNER MEMBRANE PROTEIN, PROBABLE PERMEASE"/>
    <property type="match status" value="1"/>
</dbReference>
<dbReference type="PANTHER" id="PTHR30336:SF20">
    <property type="entry name" value="DUF218 DOMAIN-CONTAINING PROTEIN"/>
    <property type="match status" value="1"/>
</dbReference>
<reference evidence="2 3" key="1">
    <citation type="submission" date="2022-11" db="EMBL/GenBank/DDBJ databases">
        <title>Spartinivicinus poritis sp. nov., isolated from scleractinian coral Porites lutea.</title>
        <authorList>
            <person name="Zhang G."/>
            <person name="Cai L."/>
            <person name="Wei Q."/>
        </authorList>
    </citation>
    <scope>NUCLEOTIDE SEQUENCE [LARGE SCALE GENOMIC DNA]</scope>
    <source>
        <strain evidence="2 3">A2-2</strain>
    </source>
</reference>
<keyword evidence="3" id="KW-1185">Reference proteome</keyword>
<dbReference type="InterPro" id="IPR014729">
    <property type="entry name" value="Rossmann-like_a/b/a_fold"/>
</dbReference>
<protein>
    <submittedName>
        <fullName evidence="2">YdcF family protein</fullName>
    </submittedName>
</protein>
<organism evidence="2 3">
    <name type="scientific">Spartinivicinus poritis</name>
    <dbReference type="NCBI Taxonomy" id="2994640"/>
    <lineage>
        <taxon>Bacteria</taxon>
        <taxon>Pseudomonadati</taxon>
        <taxon>Pseudomonadota</taxon>
        <taxon>Gammaproteobacteria</taxon>
        <taxon>Oceanospirillales</taxon>
        <taxon>Zooshikellaceae</taxon>
        <taxon>Spartinivicinus</taxon>
    </lineage>
</organism>
<dbReference type="RefSeq" id="WP_274687340.1">
    <property type="nucleotide sequence ID" value="NZ_JAPMOU010000003.1"/>
</dbReference>